<dbReference type="PANTHER" id="PTHR46929:SF3">
    <property type="entry name" value="MYB_SANT-LIKE DOMAIN-CONTAINING PROTEIN"/>
    <property type="match status" value="1"/>
</dbReference>
<protein>
    <recommendedName>
        <fullName evidence="1">Myb/SANT-like domain-containing protein</fullName>
    </recommendedName>
</protein>
<gene>
    <name evidence="2" type="ORF">ACH5RR_009300</name>
</gene>
<evidence type="ECO:0000259" key="1">
    <source>
        <dbReference type="Pfam" id="PF12776"/>
    </source>
</evidence>
<name>A0ABD3AEK7_9GENT</name>
<proteinExistence type="predicted"/>
<sequence length="421" mass="47380">MMPFEEIDNALGNVEFASGECKFAGLGKGASLKAKLLNRFCGTSFNWTADRSILLVVIHMALSEIGEMSEKRAHPDCRNALNPYHECSEHCFKRFAICRKASNPYHECSKYCSKIVDEVQKNIKLNDPGMTGTGKQPGSSQSIDLVVSDKNSGQYTRWNDKMDRLLGNVLIGQIARGNKCDIDTWKPQDLQAAVKFMKSILHLNVTKDDIKNRMELWKKYYTVVMDVKKQGGLTWDEDQKMIRVTSNETDKWASYVKSHPDADGMQNKVIKNWEDIVFLNGKYRASPKDAGTSNGGVEAIGGGENEVDLDATIRSLLQPSTSPNYEPNLQEEIRKDALVDALIDVATSIKTYFESKKKKEEIQQPSGTEIHETVSKLPGLTPYEVFKGVQKLINGNPEQFFLLKSLPDAEKEQWIKFLLLP</sequence>
<dbReference type="PANTHER" id="PTHR46929">
    <property type="entry name" value="EXPRESSED PROTEIN"/>
    <property type="match status" value="1"/>
</dbReference>
<dbReference type="EMBL" id="JBJUIK010000004">
    <property type="protein sequence ID" value="KAL3529978.1"/>
    <property type="molecule type" value="Genomic_DNA"/>
</dbReference>
<accession>A0ABD3AEK7</accession>
<evidence type="ECO:0000313" key="3">
    <source>
        <dbReference type="Proteomes" id="UP001630127"/>
    </source>
</evidence>
<reference evidence="2 3" key="1">
    <citation type="submission" date="2024-11" db="EMBL/GenBank/DDBJ databases">
        <title>A near-complete genome assembly of Cinchona calisaya.</title>
        <authorList>
            <person name="Lian D.C."/>
            <person name="Zhao X.W."/>
            <person name="Wei L."/>
        </authorList>
    </citation>
    <scope>NUCLEOTIDE SEQUENCE [LARGE SCALE GENOMIC DNA]</scope>
    <source>
        <tissue evidence="2">Nenye</tissue>
    </source>
</reference>
<dbReference type="AlphaFoldDB" id="A0ABD3AEK7"/>
<feature type="domain" description="Myb/SANT-like" evidence="1">
    <location>
        <begin position="157"/>
        <end position="255"/>
    </location>
</feature>
<dbReference type="Proteomes" id="UP001630127">
    <property type="component" value="Unassembled WGS sequence"/>
</dbReference>
<dbReference type="Pfam" id="PF12776">
    <property type="entry name" value="Myb_DNA-bind_3"/>
    <property type="match status" value="1"/>
</dbReference>
<evidence type="ECO:0000313" key="2">
    <source>
        <dbReference type="EMBL" id="KAL3529978.1"/>
    </source>
</evidence>
<dbReference type="InterPro" id="IPR024752">
    <property type="entry name" value="Myb/SANT-like_dom"/>
</dbReference>
<keyword evidence="3" id="KW-1185">Reference proteome</keyword>
<comment type="caution">
    <text evidence="2">The sequence shown here is derived from an EMBL/GenBank/DDBJ whole genome shotgun (WGS) entry which is preliminary data.</text>
</comment>
<organism evidence="2 3">
    <name type="scientific">Cinchona calisaya</name>
    <dbReference type="NCBI Taxonomy" id="153742"/>
    <lineage>
        <taxon>Eukaryota</taxon>
        <taxon>Viridiplantae</taxon>
        <taxon>Streptophyta</taxon>
        <taxon>Embryophyta</taxon>
        <taxon>Tracheophyta</taxon>
        <taxon>Spermatophyta</taxon>
        <taxon>Magnoliopsida</taxon>
        <taxon>eudicotyledons</taxon>
        <taxon>Gunneridae</taxon>
        <taxon>Pentapetalae</taxon>
        <taxon>asterids</taxon>
        <taxon>lamiids</taxon>
        <taxon>Gentianales</taxon>
        <taxon>Rubiaceae</taxon>
        <taxon>Cinchonoideae</taxon>
        <taxon>Cinchoneae</taxon>
        <taxon>Cinchona</taxon>
    </lineage>
</organism>